<evidence type="ECO:0000313" key="3">
    <source>
        <dbReference type="Proteomes" id="UP000075502"/>
    </source>
</evidence>
<dbReference type="Proteomes" id="UP000075502">
    <property type="component" value="Unassembled WGS sequence"/>
</dbReference>
<accession>A0A150PVD9</accession>
<protein>
    <submittedName>
        <fullName evidence="1">Uncharacterized protein</fullName>
    </submittedName>
</protein>
<evidence type="ECO:0000313" key="2">
    <source>
        <dbReference type="EMBL" id="KYG04162.1"/>
    </source>
</evidence>
<evidence type="ECO:0000313" key="4">
    <source>
        <dbReference type="Proteomes" id="UP000075604"/>
    </source>
</evidence>
<reference evidence="3 4" key="1">
    <citation type="submission" date="2014-02" db="EMBL/GenBank/DDBJ databases">
        <title>The small core and large imbalanced accessory genome model reveals a collaborative survival strategy of Sorangium cellulosum strains in nature.</title>
        <authorList>
            <person name="Han K."/>
            <person name="Peng R."/>
            <person name="Blom J."/>
            <person name="Li Y.-Z."/>
        </authorList>
    </citation>
    <scope>NUCLEOTIDE SEQUENCE [LARGE SCALE GENOMIC DNA]</scope>
    <source>
        <strain evidence="2 3">So0007-03</strain>
        <strain evidence="1 4">So0157-18</strain>
    </source>
</reference>
<evidence type="ECO:0000313" key="1">
    <source>
        <dbReference type="EMBL" id="KYF59727.1"/>
    </source>
</evidence>
<proteinExistence type="predicted"/>
<comment type="caution">
    <text evidence="1">The sequence shown here is derived from an EMBL/GenBank/DDBJ whole genome shotgun (WGS) entry which is preliminary data.</text>
</comment>
<gene>
    <name evidence="1" type="ORF">BE04_26520</name>
    <name evidence="2" type="ORF">BE21_00265</name>
</gene>
<name>A0A150PVD9_SORCE</name>
<dbReference type="EMBL" id="JEME01002477">
    <property type="protein sequence ID" value="KYG04162.1"/>
    <property type="molecule type" value="Genomic_DNA"/>
</dbReference>
<sequence>MTLDSLEAVVHASASPGAWRRLVADTGMSSMPGAGTTQRNADYAAYFYALPTGASGPLYLYGDLRPVPGAAANARLKLRWELLPDGPKPQQIKRSSRAVGGWPEVLRRVAAGWPGTPGKEAVSVDVTVTFVIDEAVHAPVPALRLKQNPVRQSGYELAQTAVAWSLDPPSGPVHRLSVARLRESEFVVTASGRHTLPLGPDIAEALEGAVWQGVARFLKTP</sequence>
<dbReference type="AlphaFoldDB" id="A0A150PVD9"/>
<dbReference type="Proteomes" id="UP000075604">
    <property type="component" value="Unassembled WGS sequence"/>
</dbReference>
<dbReference type="EMBL" id="JELX01001218">
    <property type="protein sequence ID" value="KYF59727.1"/>
    <property type="molecule type" value="Genomic_DNA"/>
</dbReference>
<organism evidence="1 4">
    <name type="scientific">Sorangium cellulosum</name>
    <name type="common">Polyangium cellulosum</name>
    <dbReference type="NCBI Taxonomy" id="56"/>
    <lineage>
        <taxon>Bacteria</taxon>
        <taxon>Pseudomonadati</taxon>
        <taxon>Myxococcota</taxon>
        <taxon>Polyangia</taxon>
        <taxon>Polyangiales</taxon>
        <taxon>Polyangiaceae</taxon>
        <taxon>Sorangium</taxon>
    </lineage>
</organism>